<dbReference type="EMBL" id="PEZY01000002">
    <property type="protein sequence ID" value="PIS06519.1"/>
    <property type="molecule type" value="Genomic_DNA"/>
</dbReference>
<evidence type="ECO:0000313" key="1">
    <source>
        <dbReference type="EMBL" id="PIS06519.1"/>
    </source>
</evidence>
<reference evidence="2" key="1">
    <citation type="submission" date="2017-09" db="EMBL/GenBank/DDBJ databases">
        <title>Depth-based differentiation of microbial function through sediment-hosted aquifers and enrichment of novel symbionts in the deep terrestrial subsurface.</title>
        <authorList>
            <person name="Probst A.J."/>
            <person name="Ladd B."/>
            <person name="Jarett J.K."/>
            <person name="Geller-Mcgrath D.E."/>
            <person name="Sieber C.M.K."/>
            <person name="Emerson J.B."/>
            <person name="Anantharaman K."/>
            <person name="Thomas B.C."/>
            <person name="Malmstrom R."/>
            <person name="Stieglmeier M."/>
            <person name="Klingl A."/>
            <person name="Woyke T."/>
            <person name="Ryan C.M."/>
            <person name="Banfield J.F."/>
        </authorList>
    </citation>
    <scope>NUCLEOTIDE SEQUENCE [LARGE SCALE GENOMIC DNA]</scope>
</reference>
<evidence type="ECO:0008006" key="3">
    <source>
        <dbReference type="Google" id="ProtNLM"/>
    </source>
</evidence>
<gene>
    <name evidence="1" type="ORF">COT80_00135</name>
</gene>
<dbReference type="Gene3D" id="3.20.20.80">
    <property type="entry name" value="Glycosidases"/>
    <property type="match status" value="1"/>
</dbReference>
<dbReference type="Proteomes" id="UP000229056">
    <property type="component" value="Unassembled WGS sequence"/>
</dbReference>
<proteinExistence type="predicted"/>
<protein>
    <recommendedName>
        <fullName evidence="3">Glycoside hydrolase family 5 domain-containing protein</fullName>
    </recommendedName>
</protein>
<organism evidence="1 2">
    <name type="scientific">Candidatus Buchananbacteria bacterium CG10_big_fil_rev_8_21_14_0_10_33_19</name>
    <dbReference type="NCBI Taxonomy" id="1974525"/>
    <lineage>
        <taxon>Bacteria</taxon>
        <taxon>Candidatus Buchananiibacteriota</taxon>
    </lineage>
</organism>
<dbReference type="SUPFAM" id="SSF51445">
    <property type="entry name" value="(Trans)glycosidases"/>
    <property type="match status" value="1"/>
</dbReference>
<evidence type="ECO:0000313" key="2">
    <source>
        <dbReference type="Proteomes" id="UP000229056"/>
    </source>
</evidence>
<dbReference type="AlphaFoldDB" id="A0A2H0W595"/>
<dbReference type="InterPro" id="IPR017853">
    <property type="entry name" value="GH"/>
</dbReference>
<name>A0A2H0W595_9BACT</name>
<sequence>MVYLFYLYNRMKKSKIKLSLAIILILFILYCLSFLLNFSKDNIKWGVTFSAKYAQSELGLNWQETYLAILDDLKVNNIRLSAYWDEIEANRDVYNFESLDWQIKEADNRHVNIILAVGRRLPRWPECHDPSWLINLSPEETSQEQLELVDLVVKRYKNIPSITTWQIENEPYLGTFGLCPKLDEKTFKQEIAITREISPKPVLITDSGELNFWIMAARTGADIVGSTLYRAVYNEKIGYIKYHIPPVFYFAKASFIKTIFKTKSVINAELQTEAWHTEKKDLSQMTIEESSKSMDVNQFKSNITFAQKAGFDDIYLWGVEWWYFLKVKHGNSDIWDEAKKIWQ</sequence>
<comment type="caution">
    <text evidence="1">The sequence shown here is derived from an EMBL/GenBank/DDBJ whole genome shotgun (WGS) entry which is preliminary data.</text>
</comment>
<accession>A0A2H0W595</accession>